<sequence>MVLLRAFVNNNFGDDLFISIICKRYPNTKFVMFGLKKYRDSFTGIQNLKYIVLDSIPMKMIHKIFSLIKRDYDLVAREIPFINFCSGLFEQSVFITGSYFAEASDWTKIMDYKWYKKHPHIIGCNFGPWKSERYLEEYRRCFALAAEVSFRDQFSFNLFKEMPNVRYAPDIIFGIEKGQITDNGYYIISVVNPLKDDYLNRDNSIVEKYIQKMASICNYLSTLGKKVYIVSFCEEQGDNMIASRIMENCDNIDLVKNITYGNNYNIDYMIKLFRECHMVIASRFHAMIMAIRFQKYVIPIIYNNKMTTVLNDINFAGDFFAIENIEELCLENVMKEEYICPMEMIDQIAEKSLNHFCELDKILN</sequence>
<feature type="domain" description="Polysaccharide pyruvyl transferase" evidence="1">
    <location>
        <begin position="10"/>
        <end position="304"/>
    </location>
</feature>
<evidence type="ECO:0000313" key="3">
    <source>
        <dbReference type="Proteomes" id="UP000184278"/>
    </source>
</evidence>
<dbReference type="Pfam" id="PF04230">
    <property type="entry name" value="PS_pyruv_trans"/>
    <property type="match status" value="1"/>
</dbReference>
<dbReference type="STRING" id="1121131.SAMN02745229_01597"/>
<dbReference type="PANTHER" id="PTHR36836:SF1">
    <property type="entry name" value="COLANIC ACID BIOSYNTHESIS PROTEIN WCAK"/>
    <property type="match status" value="1"/>
</dbReference>
<accession>A0A1M5YMQ8</accession>
<dbReference type="InterPro" id="IPR007345">
    <property type="entry name" value="Polysacch_pyruvyl_Trfase"/>
</dbReference>
<dbReference type="EMBL" id="FQXK01000012">
    <property type="protein sequence ID" value="SHI13198.1"/>
    <property type="molecule type" value="Genomic_DNA"/>
</dbReference>
<organism evidence="2 3">
    <name type="scientific">Butyrivibrio fibrisolvens DSM 3071</name>
    <dbReference type="NCBI Taxonomy" id="1121131"/>
    <lineage>
        <taxon>Bacteria</taxon>
        <taxon>Bacillati</taxon>
        <taxon>Bacillota</taxon>
        <taxon>Clostridia</taxon>
        <taxon>Lachnospirales</taxon>
        <taxon>Lachnospiraceae</taxon>
        <taxon>Butyrivibrio</taxon>
    </lineage>
</organism>
<dbReference type="RefSeq" id="WP_073386862.1">
    <property type="nucleotide sequence ID" value="NZ_FQXK01000012.1"/>
</dbReference>
<gene>
    <name evidence="2" type="ORF">SAMN02745229_01597</name>
</gene>
<protein>
    <submittedName>
        <fullName evidence="2">Colanic acid/amylovoran biosynthesis protein</fullName>
    </submittedName>
</protein>
<reference evidence="3" key="1">
    <citation type="submission" date="2016-11" db="EMBL/GenBank/DDBJ databases">
        <authorList>
            <person name="Varghese N."/>
            <person name="Submissions S."/>
        </authorList>
    </citation>
    <scope>NUCLEOTIDE SEQUENCE [LARGE SCALE GENOMIC DNA]</scope>
    <source>
        <strain evidence="3">DSM 3071</strain>
    </source>
</reference>
<evidence type="ECO:0000259" key="1">
    <source>
        <dbReference type="Pfam" id="PF04230"/>
    </source>
</evidence>
<dbReference type="PANTHER" id="PTHR36836">
    <property type="entry name" value="COLANIC ACID BIOSYNTHESIS PROTEIN WCAK"/>
    <property type="match status" value="1"/>
</dbReference>
<dbReference type="GeneID" id="89511965"/>
<proteinExistence type="predicted"/>
<keyword evidence="3" id="KW-1185">Reference proteome</keyword>
<dbReference type="Proteomes" id="UP000184278">
    <property type="component" value="Unassembled WGS sequence"/>
</dbReference>
<name>A0A1M5YMQ8_BUTFI</name>
<dbReference type="OrthoDB" id="3188137at2"/>
<evidence type="ECO:0000313" key="2">
    <source>
        <dbReference type="EMBL" id="SHI13198.1"/>
    </source>
</evidence>
<dbReference type="AlphaFoldDB" id="A0A1M5YMQ8"/>